<dbReference type="AlphaFoldDB" id="A0A7S1UHA0"/>
<dbReference type="PANTHER" id="PTHR40202">
    <property type="match status" value="1"/>
</dbReference>
<gene>
    <name evidence="1" type="ORF">PPAR1163_LOCUS24578</name>
</gene>
<dbReference type="Gene3D" id="1.10.3210.10">
    <property type="entry name" value="Hypothetical protein af1432"/>
    <property type="match status" value="1"/>
</dbReference>
<dbReference type="InterPro" id="IPR052567">
    <property type="entry name" value="OP_Dioxygenase"/>
</dbReference>
<proteinExistence type="predicted"/>
<name>A0A7S1UHA0_9STRA</name>
<evidence type="ECO:0000313" key="1">
    <source>
        <dbReference type="EMBL" id="CAD9266154.1"/>
    </source>
</evidence>
<protein>
    <submittedName>
        <fullName evidence="1">Uncharacterized protein</fullName>
    </submittedName>
</protein>
<accession>A0A7S1UHA0</accession>
<dbReference type="PANTHER" id="PTHR40202:SF1">
    <property type="entry name" value="HD DOMAIN-CONTAINING PROTEIN"/>
    <property type="match status" value="1"/>
</dbReference>
<reference evidence="1" key="1">
    <citation type="submission" date="2021-01" db="EMBL/GenBank/DDBJ databases">
        <authorList>
            <person name="Corre E."/>
            <person name="Pelletier E."/>
            <person name="Niang G."/>
            <person name="Scheremetjew M."/>
            <person name="Finn R."/>
            <person name="Kale V."/>
            <person name="Holt S."/>
            <person name="Cochrane G."/>
            <person name="Meng A."/>
            <person name="Brown T."/>
            <person name="Cohen L."/>
        </authorList>
    </citation>
    <scope>NUCLEOTIDE SEQUENCE</scope>
    <source>
        <strain evidence="1">CCMP2877</strain>
    </source>
</reference>
<dbReference type="EMBL" id="HBGJ01039031">
    <property type="protein sequence ID" value="CAD9266154.1"/>
    <property type="molecule type" value="Transcribed_RNA"/>
</dbReference>
<organism evidence="1">
    <name type="scientific">Phaeomonas parva</name>
    <dbReference type="NCBI Taxonomy" id="124430"/>
    <lineage>
        <taxon>Eukaryota</taxon>
        <taxon>Sar</taxon>
        <taxon>Stramenopiles</taxon>
        <taxon>Ochrophyta</taxon>
        <taxon>Pinguiophyceae</taxon>
        <taxon>Pinguiochrysidales</taxon>
        <taxon>Pinguiochrysidaceae</taxon>
        <taxon>Phaeomonas</taxon>
    </lineage>
</organism>
<sequence length="154" mass="16877">MTFPLTQNVEVTEPEPLFFNTSLSIGMGDCGVANHEKLGADWLRSLGFEDKVAELVERHVDAKPSASLTRPTLKFDGLSDASKTTLGYQGGPMDEAEAASFESDKLFKEIVLMRHGDEQAKVPDLQVPTLEDYKEMMVSHVESTVTANAKESQA</sequence>